<dbReference type="SUPFAM" id="SSF47240">
    <property type="entry name" value="Ferritin-like"/>
    <property type="match status" value="1"/>
</dbReference>
<dbReference type="InterPro" id="IPR009078">
    <property type="entry name" value="Ferritin-like_SF"/>
</dbReference>
<dbReference type="RefSeq" id="WP_331256615.1">
    <property type="nucleotide sequence ID" value="NZ_CP133270.1"/>
</dbReference>
<evidence type="ECO:0000313" key="3">
    <source>
        <dbReference type="Proteomes" id="UP001330434"/>
    </source>
</evidence>
<accession>A0ABZ2C2S2</accession>
<evidence type="ECO:0000313" key="2">
    <source>
        <dbReference type="EMBL" id="WVX66080.1"/>
    </source>
</evidence>
<evidence type="ECO:0000259" key="1">
    <source>
        <dbReference type="Pfam" id="PF09537"/>
    </source>
</evidence>
<dbReference type="Proteomes" id="UP001330434">
    <property type="component" value="Chromosome"/>
</dbReference>
<proteinExistence type="predicted"/>
<protein>
    <submittedName>
        <fullName evidence="2">Ferritin-like domain-containing protein</fullName>
    </submittedName>
</protein>
<sequence>MIKIVGLQGDFITALKYLVELDYDAVAAYESAINRLESAPYKATLERFKIDHEGHIQGISEFLRKNDEDAPTGPSVKSIMTQGKVVISNLFGDKAILRAMRSNEIDTNTAYGRINNYERIPDEIKQVLEQGLKDEKKHLAWIEKSLEA</sequence>
<dbReference type="EMBL" id="CP133270">
    <property type="protein sequence ID" value="WVX66080.1"/>
    <property type="molecule type" value="Genomic_DNA"/>
</dbReference>
<dbReference type="CDD" id="cd00657">
    <property type="entry name" value="Ferritin_like"/>
    <property type="match status" value="1"/>
</dbReference>
<dbReference type="Pfam" id="PF09537">
    <property type="entry name" value="DUF2383"/>
    <property type="match status" value="1"/>
</dbReference>
<feature type="domain" description="DUF2383" evidence="1">
    <location>
        <begin position="11"/>
        <end position="113"/>
    </location>
</feature>
<dbReference type="Gene3D" id="1.20.1260.10">
    <property type="match status" value="1"/>
</dbReference>
<name>A0ABZ2C2S2_9PROT</name>
<dbReference type="InterPro" id="IPR012347">
    <property type="entry name" value="Ferritin-like"/>
</dbReference>
<keyword evidence="3" id="KW-1185">Reference proteome</keyword>
<organism evidence="2 3">
    <name type="scientific">Candidatus Bealeia paramacronuclearis</name>
    <dbReference type="NCBI Taxonomy" id="1921001"/>
    <lineage>
        <taxon>Bacteria</taxon>
        <taxon>Pseudomonadati</taxon>
        <taxon>Pseudomonadota</taxon>
        <taxon>Alphaproteobacteria</taxon>
        <taxon>Holosporales</taxon>
        <taxon>Holosporaceae</taxon>
        <taxon>Candidatus Bealeia</taxon>
    </lineage>
</organism>
<reference evidence="2 3" key="1">
    <citation type="journal article" date="2024" name="Environ. Microbiol.">
        <title>Novel evolutionary insights on the interactions of the Holosporales (Alphaproteobacteria) with eukaryotic hosts from comparative genomics.</title>
        <authorList>
            <person name="Giovannini M."/>
            <person name="Petroni G."/>
            <person name="Castelli M."/>
        </authorList>
    </citation>
    <scope>NUCLEOTIDE SEQUENCE [LARGE SCALE GENOMIC DNA]</scope>
    <source>
        <strain evidence="2 3">US_Bl 15I1</strain>
    </source>
</reference>
<dbReference type="InterPro" id="IPR019052">
    <property type="entry name" value="DUF2383"/>
</dbReference>
<gene>
    <name evidence="2" type="ORF">Bealeia1_00251</name>
</gene>